<evidence type="ECO:0000256" key="7">
    <source>
        <dbReference type="ARBA" id="ARBA00022840"/>
    </source>
</evidence>
<keyword evidence="3" id="KW-0723">Serine/threonine-protein kinase</keyword>
<name>A0A152A9Q9_TIELA</name>
<keyword evidence="6" id="KW-0418">Kinase</keyword>
<organism evidence="14 15">
    <name type="scientific">Tieghemostelium lacteum</name>
    <name type="common">Slime mold</name>
    <name type="synonym">Dictyostelium lacteum</name>
    <dbReference type="NCBI Taxonomy" id="361077"/>
    <lineage>
        <taxon>Eukaryota</taxon>
        <taxon>Amoebozoa</taxon>
        <taxon>Evosea</taxon>
        <taxon>Eumycetozoa</taxon>
        <taxon>Dictyostelia</taxon>
        <taxon>Dictyosteliales</taxon>
        <taxon>Raperosteliaceae</taxon>
        <taxon>Tieghemostelium</taxon>
    </lineage>
</organism>
<dbReference type="Pfam" id="PF02149">
    <property type="entry name" value="KA1"/>
    <property type="match status" value="1"/>
</dbReference>
<evidence type="ECO:0000256" key="4">
    <source>
        <dbReference type="ARBA" id="ARBA00022679"/>
    </source>
</evidence>
<dbReference type="GO" id="GO:0005524">
    <property type="term" value="F:ATP binding"/>
    <property type="evidence" value="ECO:0007669"/>
    <property type="project" value="UniProtKB-UniRule"/>
</dbReference>
<feature type="compositionally biased region" description="Low complexity" evidence="11">
    <location>
        <begin position="388"/>
        <end position="406"/>
    </location>
</feature>
<dbReference type="PANTHER" id="PTHR24346">
    <property type="entry name" value="MAP/MICROTUBULE AFFINITY-REGULATING KINASE"/>
    <property type="match status" value="1"/>
</dbReference>
<dbReference type="PROSITE" id="PS50011">
    <property type="entry name" value="PROTEIN_KINASE_DOM"/>
    <property type="match status" value="1"/>
</dbReference>
<feature type="compositionally biased region" description="Polar residues" evidence="11">
    <location>
        <begin position="407"/>
        <end position="416"/>
    </location>
</feature>
<comment type="similarity">
    <text evidence="1">Belongs to the protein kinase superfamily. CAMK Ser/Thr protein kinase family. SNF1 subfamily.</text>
</comment>
<dbReference type="GO" id="GO:0035556">
    <property type="term" value="P:intracellular signal transduction"/>
    <property type="evidence" value="ECO:0007669"/>
    <property type="project" value="TreeGrafter"/>
</dbReference>
<dbReference type="OMA" id="TWKYKDI"/>
<dbReference type="InterPro" id="IPR001772">
    <property type="entry name" value="KA1_dom"/>
</dbReference>
<dbReference type="PROSITE" id="PS00107">
    <property type="entry name" value="PROTEIN_KINASE_ATP"/>
    <property type="match status" value="1"/>
</dbReference>
<feature type="compositionally biased region" description="Polar residues" evidence="11">
    <location>
        <begin position="1"/>
        <end position="22"/>
    </location>
</feature>
<dbReference type="InterPro" id="IPR028375">
    <property type="entry name" value="KA1/Ssp2_C"/>
</dbReference>
<feature type="compositionally biased region" description="Basic and acidic residues" evidence="11">
    <location>
        <begin position="481"/>
        <end position="501"/>
    </location>
</feature>
<keyword evidence="7 10" id="KW-0067">ATP-binding</keyword>
<evidence type="ECO:0000256" key="2">
    <source>
        <dbReference type="ARBA" id="ARBA00012513"/>
    </source>
</evidence>
<dbReference type="CDD" id="cd12121">
    <property type="entry name" value="MARK_C_like"/>
    <property type="match status" value="1"/>
</dbReference>
<accession>A0A152A9Q9</accession>
<dbReference type="PROSITE" id="PS50032">
    <property type="entry name" value="KA1"/>
    <property type="match status" value="1"/>
</dbReference>
<dbReference type="InterPro" id="IPR017441">
    <property type="entry name" value="Protein_kinase_ATP_BS"/>
</dbReference>
<dbReference type="PANTHER" id="PTHR24346:SF107">
    <property type="entry name" value="SERINE_THREONINE-PROTEIN KINASE CHK1"/>
    <property type="match status" value="1"/>
</dbReference>
<dbReference type="GO" id="GO:0005737">
    <property type="term" value="C:cytoplasm"/>
    <property type="evidence" value="ECO:0007669"/>
    <property type="project" value="TreeGrafter"/>
</dbReference>
<proteinExistence type="inferred from homology"/>
<evidence type="ECO:0000256" key="11">
    <source>
        <dbReference type="SAM" id="MobiDB-lite"/>
    </source>
</evidence>
<feature type="region of interest" description="Disordered" evidence="11">
    <location>
        <begin position="474"/>
        <end position="535"/>
    </location>
</feature>
<dbReference type="InterPro" id="IPR000719">
    <property type="entry name" value="Prot_kinase_dom"/>
</dbReference>
<dbReference type="Gene3D" id="1.10.510.10">
    <property type="entry name" value="Transferase(Phosphotransferase) domain 1"/>
    <property type="match status" value="1"/>
</dbReference>
<dbReference type="InterPro" id="IPR011009">
    <property type="entry name" value="Kinase-like_dom_sf"/>
</dbReference>
<dbReference type="SUPFAM" id="SSF103243">
    <property type="entry name" value="KA1-like"/>
    <property type="match status" value="1"/>
</dbReference>
<dbReference type="FunFam" id="3.30.200.20:FF:000003">
    <property type="entry name" value="Non-specific serine/threonine protein kinase"/>
    <property type="match status" value="1"/>
</dbReference>
<evidence type="ECO:0000313" key="15">
    <source>
        <dbReference type="Proteomes" id="UP000076078"/>
    </source>
</evidence>
<comment type="catalytic activity">
    <reaction evidence="9">
        <text>L-seryl-[protein] + ATP = O-phospho-L-seryl-[protein] + ADP + H(+)</text>
        <dbReference type="Rhea" id="RHEA:17989"/>
        <dbReference type="Rhea" id="RHEA-COMP:9863"/>
        <dbReference type="Rhea" id="RHEA-COMP:11604"/>
        <dbReference type="ChEBI" id="CHEBI:15378"/>
        <dbReference type="ChEBI" id="CHEBI:29999"/>
        <dbReference type="ChEBI" id="CHEBI:30616"/>
        <dbReference type="ChEBI" id="CHEBI:83421"/>
        <dbReference type="ChEBI" id="CHEBI:456216"/>
        <dbReference type="EC" id="2.7.11.1"/>
    </reaction>
</comment>
<reference evidence="14 15" key="1">
    <citation type="submission" date="2015-12" db="EMBL/GenBank/DDBJ databases">
        <title>Dictyostelia acquired genes for synthesis and detection of signals that induce cell-type specialization by lateral gene transfer from prokaryotes.</title>
        <authorList>
            <person name="Gloeckner G."/>
            <person name="Schaap P."/>
        </authorList>
    </citation>
    <scope>NUCLEOTIDE SEQUENCE [LARGE SCALE GENOMIC DNA]</scope>
    <source>
        <strain evidence="14 15">TK</strain>
    </source>
</reference>
<feature type="binding site" evidence="10">
    <location>
        <position position="69"/>
    </location>
    <ligand>
        <name>ATP</name>
        <dbReference type="ChEBI" id="CHEBI:30616"/>
    </ligand>
</feature>
<evidence type="ECO:0000256" key="3">
    <source>
        <dbReference type="ARBA" id="ARBA00022527"/>
    </source>
</evidence>
<dbReference type="SUPFAM" id="SSF56112">
    <property type="entry name" value="Protein kinase-like (PK-like)"/>
    <property type="match status" value="1"/>
</dbReference>
<feature type="domain" description="KA1" evidence="13">
    <location>
        <begin position="731"/>
        <end position="780"/>
    </location>
</feature>
<dbReference type="AlphaFoldDB" id="A0A152A9Q9"/>
<comment type="caution">
    <text evidence="14">The sequence shown here is derived from an EMBL/GenBank/DDBJ whole genome shotgun (WGS) entry which is preliminary data.</text>
</comment>
<dbReference type="SMART" id="SM00220">
    <property type="entry name" value="S_TKc"/>
    <property type="match status" value="1"/>
</dbReference>
<dbReference type="InterPro" id="IPR008271">
    <property type="entry name" value="Ser/Thr_kinase_AS"/>
</dbReference>
<dbReference type="EC" id="2.7.11.1" evidence="2"/>
<evidence type="ECO:0000256" key="9">
    <source>
        <dbReference type="ARBA" id="ARBA00048679"/>
    </source>
</evidence>
<dbReference type="CDD" id="cd14003">
    <property type="entry name" value="STKc_AMPK-like"/>
    <property type="match status" value="1"/>
</dbReference>
<evidence type="ECO:0000256" key="1">
    <source>
        <dbReference type="ARBA" id="ARBA00006234"/>
    </source>
</evidence>
<evidence type="ECO:0000256" key="10">
    <source>
        <dbReference type="PROSITE-ProRule" id="PRU10141"/>
    </source>
</evidence>
<dbReference type="GO" id="GO:0004674">
    <property type="term" value="F:protein serine/threonine kinase activity"/>
    <property type="evidence" value="ECO:0007669"/>
    <property type="project" value="UniProtKB-KW"/>
</dbReference>
<dbReference type="PROSITE" id="PS00108">
    <property type="entry name" value="PROTEIN_KINASE_ST"/>
    <property type="match status" value="1"/>
</dbReference>
<feature type="region of interest" description="Disordered" evidence="11">
    <location>
        <begin position="1"/>
        <end position="24"/>
    </location>
</feature>
<protein>
    <recommendedName>
        <fullName evidence="2">non-specific serine/threonine protein kinase</fullName>
        <ecNumber evidence="2">2.7.11.1</ecNumber>
    </recommendedName>
</protein>
<evidence type="ECO:0000256" key="6">
    <source>
        <dbReference type="ARBA" id="ARBA00022777"/>
    </source>
</evidence>
<evidence type="ECO:0000259" key="12">
    <source>
        <dbReference type="PROSITE" id="PS50011"/>
    </source>
</evidence>
<comment type="catalytic activity">
    <reaction evidence="8">
        <text>L-threonyl-[protein] + ATP = O-phospho-L-threonyl-[protein] + ADP + H(+)</text>
        <dbReference type="Rhea" id="RHEA:46608"/>
        <dbReference type="Rhea" id="RHEA-COMP:11060"/>
        <dbReference type="Rhea" id="RHEA-COMP:11605"/>
        <dbReference type="ChEBI" id="CHEBI:15378"/>
        <dbReference type="ChEBI" id="CHEBI:30013"/>
        <dbReference type="ChEBI" id="CHEBI:30616"/>
        <dbReference type="ChEBI" id="CHEBI:61977"/>
        <dbReference type="ChEBI" id="CHEBI:456216"/>
        <dbReference type="EC" id="2.7.11.1"/>
    </reaction>
</comment>
<feature type="domain" description="Protein kinase" evidence="12">
    <location>
        <begin position="40"/>
        <end position="294"/>
    </location>
</feature>
<keyword evidence="4" id="KW-0808">Transferase</keyword>
<dbReference type="GO" id="GO:0106310">
    <property type="term" value="F:protein serine kinase activity"/>
    <property type="evidence" value="ECO:0007669"/>
    <property type="project" value="RHEA"/>
</dbReference>
<dbReference type="STRING" id="361077.A0A152A9Q9"/>
<dbReference type="OrthoDB" id="193931at2759"/>
<sequence length="780" mass="88364">MDDSHSYGSKGQGSTIISPSINSHRKPCVKKNRVEFVGQYEVGKTLGNGTFGKVKLGTNVYNKEKVAIKFIKYNKLSCKQKLTYLREIDIMKLLDHPNIVKLIDVVDRVDTDGTTYLIVEYISGGELFDYIVAREFIKEKEARKFFRQIISAIEYCHANLIVHRDLKPENLLLDSEGNIKISDFGLSNIIQPGKLMDSFCGSPLYAAPEILKAERYYGPPVDIWSLGVIMYAVLCGNLPWEGENQAEISHNSVHGRYQDPTHLSKEAVHILRRMIQPNPKDRATLEELKHHPWTNIDYKKIPKSYLPKREPLHEIREDIFSHLVSLGFPNTQRSRDAILRNEKEDLVNVYHLLLDRFATKEVEKLKSNLNLNSICQQVINKKSSPLKTSTGVGAPSSSGSSSTTPVNQTTESTKPISSPLLASIPEDADQSTINAQVPSKFTTKSPQPTLHQKQLKELINEKIKEINISEFNIEEEDEEEKALSPKAVEEKKLKEKEKADKEEEEDDELNPKNRRQSTPVHNGKERFPMLPSSLSAPAANSVGDFGGVSSSSSTANAPLFLNIPKLSITETQKQEIINQILHEKRRHSVSNYQIKESDQQYGSHSPIQSIDYNRFNFHHQPIFSPSHTNNNINQPLQQQVPSMSNAANMDQQPVVEAPKTRRMSLDSRANGDISKLIEKNKHLESPRVSSGIFKSSTTTTKSPENTIQEVKKVLEDSPLFTKKRGSYVFICFDDETHVKFQIEIVKITNLEITGIKFKRISGDTWKYKNICTELINEMNF</sequence>
<evidence type="ECO:0000313" key="14">
    <source>
        <dbReference type="EMBL" id="KYR02959.1"/>
    </source>
</evidence>
<dbReference type="EMBL" id="LODT01000001">
    <property type="protein sequence ID" value="KYR02959.1"/>
    <property type="molecule type" value="Genomic_DNA"/>
</dbReference>
<dbReference type="Pfam" id="PF00069">
    <property type="entry name" value="Pkinase"/>
    <property type="match status" value="1"/>
</dbReference>
<dbReference type="FunFam" id="3.30.310.80:FF:000011">
    <property type="entry name" value="Non-specific serine/threonine protein kinase"/>
    <property type="match status" value="1"/>
</dbReference>
<gene>
    <name evidence="14" type="ORF">DLAC_00442</name>
</gene>
<evidence type="ECO:0000256" key="8">
    <source>
        <dbReference type="ARBA" id="ARBA00047899"/>
    </source>
</evidence>
<evidence type="ECO:0000259" key="13">
    <source>
        <dbReference type="PROSITE" id="PS50032"/>
    </source>
</evidence>
<dbReference type="Gene3D" id="3.30.310.80">
    <property type="entry name" value="Kinase associated domain 1, KA1"/>
    <property type="match status" value="1"/>
</dbReference>
<evidence type="ECO:0000256" key="5">
    <source>
        <dbReference type="ARBA" id="ARBA00022741"/>
    </source>
</evidence>
<dbReference type="Proteomes" id="UP000076078">
    <property type="component" value="Unassembled WGS sequence"/>
</dbReference>
<keyword evidence="5 10" id="KW-0547">Nucleotide-binding</keyword>
<dbReference type="FunCoup" id="A0A152A9Q9">
    <property type="interactions" value="15"/>
</dbReference>
<keyword evidence="15" id="KW-1185">Reference proteome</keyword>
<dbReference type="FunFam" id="1.10.510.10:FF:000958">
    <property type="entry name" value="Non-specific serine/threonine protein kinase"/>
    <property type="match status" value="1"/>
</dbReference>
<dbReference type="InParanoid" id="A0A152A9Q9"/>
<feature type="region of interest" description="Disordered" evidence="11">
    <location>
        <begin position="385"/>
        <end position="420"/>
    </location>
</feature>